<dbReference type="AlphaFoldDB" id="A0A6N2M0S2"/>
<gene>
    <name evidence="1" type="ORF">SVIM_LOCUS293033</name>
</gene>
<organism evidence="1">
    <name type="scientific">Salix viminalis</name>
    <name type="common">Common osier</name>
    <name type="synonym">Basket willow</name>
    <dbReference type="NCBI Taxonomy" id="40686"/>
    <lineage>
        <taxon>Eukaryota</taxon>
        <taxon>Viridiplantae</taxon>
        <taxon>Streptophyta</taxon>
        <taxon>Embryophyta</taxon>
        <taxon>Tracheophyta</taxon>
        <taxon>Spermatophyta</taxon>
        <taxon>Magnoliopsida</taxon>
        <taxon>eudicotyledons</taxon>
        <taxon>Gunneridae</taxon>
        <taxon>Pentapetalae</taxon>
        <taxon>rosids</taxon>
        <taxon>fabids</taxon>
        <taxon>Malpighiales</taxon>
        <taxon>Salicaceae</taxon>
        <taxon>Saliceae</taxon>
        <taxon>Salix</taxon>
    </lineage>
</organism>
<evidence type="ECO:0000313" key="1">
    <source>
        <dbReference type="EMBL" id="VFU46279.1"/>
    </source>
</evidence>
<reference evidence="1" key="1">
    <citation type="submission" date="2019-03" db="EMBL/GenBank/DDBJ databases">
        <authorList>
            <person name="Mank J."/>
            <person name="Almeida P."/>
        </authorList>
    </citation>
    <scope>NUCLEOTIDE SEQUENCE</scope>
    <source>
        <strain evidence="1">78183</strain>
    </source>
</reference>
<dbReference type="EMBL" id="CAADRP010001641">
    <property type="protein sequence ID" value="VFU46279.1"/>
    <property type="molecule type" value="Genomic_DNA"/>
</dbReference>
<proteinExistence type="predicted"/>
<accession>A0A6N2M0S2</accession>
<sequence>MQNWGKGKCALNSIVAEFDTRVIEHGSVGGIPVRFSPDYLLHPFKGSPLPCRSHLRDELQSISLMVDLPMSPIEFLNELAIYVIPSKIRSGFMTILTLLSSGGNCSHHHLPSNPWPSKIYLLARKLERQSHLEPHFEAAGFCVVLPDNKEAAELFNNIIDENLSCLLRVTNTLAARMPCQTKSMLASGNGNLFQSKSDALLPEMRQSAKESF</sequence>
<protein>
    <submittedName>
        <fullName evidence="1">Uncharacterized protein</fullName>
    </submittedName>
</protein>
<name>A0A6N2M0S2_SALVM</name>